<comment type="caution">
    <text evidence="5">The sequence shown here is derived from an EMBL/GenBank/DDBJ whole genome shotgun (WGS) entry which is preliminary data.</text>
</comment>
<dbReference type="Pfam" id="PF12833">
    <property type="entry name" value="HTH_18"/>
    <property type="match status" value="1"/>
</dbReference>
<dbReference type="Proteomes" id="UP000307943">
    <property type="component" value="Unassembled WGS sequence"/>
</dbReference>
<dbReference type="InterPro" id="IPR014710">
    <property type="entry name" value="RmlC-like_jellyroll"/>
</dbReference>
<name>A0A5C4SWH8_9BACL</name>
<sequence length="287" mass="34303">MPEMSNDSFQRDTASEFVETFTIARDKFSSNHHMKVAHFHDFYEIYYSMTGEKNYFIKDKMYRISKGDLLFINPYELHKATSTSRLERERVLVYFQKKWFGTKSDLLLDPFSPFCSGSPVLSLHVHEQRFVEELFHKMIDEYRSRRRNYLLCIEALLSELLIFAIRCNERRLQQPVEEQHSLHPKVIEVMQYITRHYEERLTLGLLSEKFSTSPYYLSRLFKTMTGFSFVDYIAAVRIMEAQKLLRDTNQKVTRIAEDVGFDNLAHFYKTFKKLSSASPLQYRKMHR</sequence>
<evidence type="ECO:0000313" key="5">
    <source>
        <dbReference type="EMBL" id="TNJ58670.1"/>
    </source>
</evidence>
<dbReference type="SUPFAM" id="SSF51215">
    <property type="entry name" value="Regulatory protein AraC"/>
    <property type="match status" value="1"/>
</dbReference>
<dbReference type="InterPro" id="IPR018062">
    <property type="entry name" value="HTH_AraC-typ_CS"/>
</dbReference>
<protein>
    <submittedName>
        <fullName evidence="5">Helix-turn-helix domain-containing protein</fullName>
    </submittedName>
</protein>
<keyword evidence="6" id="KW-1185">Reference proteome</keyword>
<dbReference type="AlphaFoldDB" id="A0A5C4SWH8"/>
<keyword evidence="1" id="KW-0805">Transcription regulation</keyword>
<dbReference type="GO" id="GO:0043565">
    <property type="term" value="F:sequence-specific DNA binding"/>
    <property type="evidence" value="ECO:0007669"/>
    <property type="project" value="InterPro"/>
</dbReference>
<dbReference type="PROSITE" id="PS01124">
    <property type="entry name" value="HTH_ARAC_FAMILY_2"/>
    <property type="match status" value="1"/>
</dbReference>
<dbReference type="Gene3D" id="2.60.120.10">
    <property type="entry name" value="Jelly Rolls"/>
    <property type="match status" value="1"/>
</dbReference>
<keyword evidence="3" id="KW-0804">Transcription</keyword>
<dbReference type="SMART" id="SM00342">
    <property type="entry name" value="HTH_ARAC"/>
    <property type="match status" value="1"/>
</dbReference>
<accession>A0A5C4SWH8</accession>
<dbReference type="InterPro" id="IPR018060">
    <property type="entry name" value="HTH_AraC"/>
</dbReference>
<keyword evidence="2" id="KW-0238">DNA-binding</keyword>
<evidence type="ECO:0000259" key="4">
    <source>
        <dbReference type="PROSITE" id="PS01124"/>
    </source>
</evidence>
<evidence type="ECO:0000256" key="1">
    <source>
        <dbReference type="ARBA" id="ARBA00023015"/>
    </source>
</evidence>
<dbReference type="Pfam" id="PF02311">
    <property type="entry name" value="AraC_binding"/>
    <property type="match status" value="1"/>
</dbReference>
<dbReference type="PRINTS" id="PR00032">
    <property type="entry name" value="HTHARAC"/>
</dbReference>
<dbReference type="SUPFAM" id="SSF46689">
    <property type="entry name" value="Homeodomain-like"/>
    <property type="match status" value="2"/>
</dbReference>
<gene>
    <name evidence="5" type="ORF">FE784_37955</name>
</gene>
<evidence type="ECO:0000256" key="2">
    <source>
        <dbReference type="ARBA" id="ARBA00023125"/>
    </source>
</evidence>
<dbReference type="OrthoDB" id="506156at2"/>
<reference evidence="5 6" key="1">
    <citation type="submission" date="2019-05" db="EMBL/GenBank/DDBJ databases">
        <title>We sequenced the genome of Paenibacillus hemerocallicola KCTC 33185 for further insight into its adaptation and study the phylogeny of Paenibacillus.</title>
        <authorList>
            <person name="Narsing Rao M.P."/>
        </authorList>
    </citation>
    <scope>NUCLEOTIDE SEQUENCE [LARGE SCALE GENOMIC DNA]</scope>
    <source>
        <strain evidence="5 6">KCTC 33185</strain>
    </source>
</reference>
<dbReference type="InterPro" id="IPR037923">
    <property type="entry name" value="HTH-like"/>
</dbReference>
<dbReference type="PANTHER" id="PTHR43280:SF28">
    <property type="entry name" value="HTH-TYPE TRANSCRIPTIONAL ACTIVATOR RHAS"/>
    <property type="match status" value="1"/>
</dbReference>
<dbReference type="PROSITE" id="PS00041">
    <property type="entry name" value="HTH_ARAC_FAMILY_1"/>
    <property type="match status" value="1"/>
</dbReference>
<proteinExistence type="predicted"/>
<organism evidence="5 6">
    <name type="scientific">Paenibacillus hemerocallicola</name>
    <dbReference type="NCBI Taxonomy" id="1172614"/>
    <lineage>
        <taxon>Bacteria</taxon>
        <taxon>Bacillati</taxon>
        <taxon>Bacillota</taxon>
        <taxon>Bacilli</taxon>
        <taxon>Bacillales</taxon>
        <taxon>Paenibacillaceae</taxon>
        <taxon>Paenibacillus</taxon>
    </lineage>
</organism>
<evidence type="ECO:0000256" key="3">
    <source>
        <dbReference type="ARBA" id="ARBA00023163"/>
    </source>
</evidence>
<dbReference type="InterPro" id="IPR020449">
    <property type="entry name" value="Tscrpt_reg_AraC-type_HTH"/>
</dbReference>
<feature type="domain" description="HTH araC/xylS-type" evidence="4">
    <location>
        <begin position="187"/>
        <end position="285"/>
    </location>
</feature>
<dbReference type="RefSeq" id="WP_139607496.1">
    <property type="nucleotide sequence ID" value="NZ_VDCQ01000098.1"/>
</dbReference>
<dbReference type="Gene3D" id="1.10.10.60">
    <property type="entry name" value="Homeodomain-like"/>
    <property type="match status" value="2"/>
</dbReference>
<dbReference type="InterPro" id="IPR009057">
    <property type="entry name" value="Homeodomain-like_sf"/>
</dbReference>
<dbReference type="GO" id="GO:0003700">
    <property type="term" value="F:DNA-binding transcription factor activity"/>
    <property type="evidence" value="ECO:0007669"/>
    <property type="project" value="InterPro"/>
</dbReference>
<dbReference type="PANTHER" id="PTHR43280">
    <property type="entry name" value="ARAC-FAMILY TRANSCRIPTIONAL REGULATOR"/>
    <property type="match status" value="1"/>
</dbReference>
<dbReference type="EMBL" id="VDCQ01000098">
    <property type="protein sequence ID" value="TNJ58670.1"/>
    <property type="molecule type" value="Genomic_DNA"/>
</dbReference>
<dbReference type="InterPro" id="IPR003313">
    <property type="entry name" value="AraC-bd"/>
</dbReference>
<evidence type="ECO:0000313" key="6">
    <source>
        <dbReference type="Proteomes" id="UP000307943"/>
    </source>
</evidence>